<name>A0AAD6TNI6_9AGAR</name>
<dbReference type="AlphaFoldDB" id="A0AAD6TNI6"/>
<organism evidence="1 2">
    <name type="scientific">Mycena belliarum</name>
    <dbReference type="NCBI Taxonomy" id="1033014"/>
    <lineage>
        <taxon>Eukaryota</taxon>
        <taxon>Fungi</taxon>
        <taxon>Dikarya</taxon>
        <taxon>Basidiomycota</taxon>
        <taxon>Agaricomycotina</taxon>
        <taxon>Agaricomycetes</taxon>
        <taxon>Agaricomycetidae</taxon>
        <taxon>Agaricales</taxon>
        <taxon>Marasmiineae</taxon>
        <taxon>Mycenaceae</taxon>
        <taxon>Mycena</taxon>
    </lineage>
</organism>
<dbReference type="Proteomes" id="UP001222325">
    <property type="component" value="Unassembled WGS sequence"/>
</dbReference>
<evidence type="ECO:0008006" key="3">
    <source>
        <dbReference type="Google" id="ProtNLM"/>
    </source>
</evidence>
<feature type="non-terminal residue" evidence="1">
    <location>
        <position position="1"/>
    </location>
</feature>
<dbReference type="Gene3D" id="3.30.710.10">
    <property type="entry name" value="Potassium Channel Kv1.1, Chain A"/>
    <property type="match status" value="1"/>
</dbReference>
<reference evidence="1" key="1">
    <citation type="submission" date="2023-03" db="EMBL/GenBank/DDBJ databases">
        <title>Massive genome expansion in bonnet fungi (Mycena s.s.) driven by repeated elements and novel gene families across ecological guilds.</title>
        <authorList>
            <consortium name="Lawrence Berkeley National Laboratory"/>
            <person name="Harder C.B."/>
            <person name="Miyauchi S."/>
            <person name="Viragh M."/>
            <person name="Kuo A."/>
            <person name="Thoen E."/>
            <person name="Andreopoulos B."/>
            <person name="Lu D."/>
            <person name="Skrede I."/>
            <person name="Drula E."/>
            <person name="Henrissat B."/>
            <person name="Morin E."/>
            <person name="Kohler A."/>
            <person name="Barry K."/>
            <person name="LaButti K."/>
            <person name="Morin E."/>
            <person name="Salamov A."/>
            <person name="Lipzen A."/>
            <person name="Mereny Z."/>
            <person name="Hegedus B."/>
            <person name="Baldrian P."/>
            <person name="Stursova M."/>
            <person name="Weitz H."/>
            <person name="Taylor A."/>
            <person name="Grigoriev I.V."/>
            <person name="Nagy L.G."/>
            <person name="Martin F."/>
            <person name="Kauserud H."/>
        </authorList>
    </citation>
    <scope>NUCLEOTIDE SEQUENCE</scope>
    <source>
        <strain evidence="1">CBHHK173m</strain>
    </source>
</reference>
<keyword evidence="2" id="KW-1185">Reference proteome</keyword>
<protein>
    <recommendedName>
        <fullName evidence="3">BTB domain-containing protein</fullName>
    </recommendedName>
</protein>
<gene>
    <name evidence="1" type="ORF">B0H15DRAFT_871064</name>
</gene>
<evidence type="ECO:0000313" key="2">
    <source>
        <dbReference type="Proteomes" id="UP001222325"/>
    </source>
</evidence>
<accession>A0AAD6TNI6</accession>
<sequence>MDEAQDASIAANFTRVQDLWFADHGLVLQAEDRLFRVSGGILSARSSVFRDMLAIPQSKSRAQIDGCPVVVLDDSGMDAEYFLRAIFDASFFERPPASTTLPTVAGVLKLSTKYGVEFLRRRALLHLSTALAGSLDEWDETRSTATFHAPGCQFLCLLLVDSLALTWAIPAAMYAASCSPVLEILDGVPCEETHVRLPPVLQRACLVARAALAVNQHHDIYRFLRASAVDGCRAPDVCPRRRLAMLDIYSGITQVNPLILLTSSLWADTAGLLCEACCSRAEAEHREARQAIWDSLPVLFDLPSWEQLHAARTADL</sequence>
<dbReference type="SUPFAM" id="SSF54695">
    <property type="entry name" value="POZ domain"/>
    <property type="match status" value="1"/>
</dbReference>
<dbReference type="InterPro" id="IPR011333">
    <property type="entry name" value="SKP1/BTB/POZ_sf"/>
</dbReference>
<dbReference type="EMBL" id="JARJCN010000136">
    <property type="protein sequence ID" value="KAJ7070228.1"/>
    <property type="molecule type" value="Genomic_DNA"/>
</dbReference>
<proteinExistence type="predicted"/>
<comment type="caution">
    <text evidence="1">The sequence shown here is derived from an EMBL/GenBank/DDBJ whole genome shotgun (WGS) entry which is preliminary data.</text>
</comment>
<evidence type="ECO:0000313" key="1">
    <source>
        <dbReference type="EMBL" id="KAJ7070228.1"/>
    </source>
</evidence>